<dbReference type="Pfam" id="PF04784">
    <property type="entry name" value="DUF547"/>
    <property type="match status" value="1"/>
</dbReference>
<sequence length="257" mass="28095">MRNDPMLPRRNLLLAAAGLPLLARAAHAQAADPAWYAAWDAVLQRHVDAQGRIDFAGLVANPGPLDTIAEAIGSSGPYGEPAALAWHINAYNALAMRGIVQRGVPDSLGLVGRYSFFANTAIRIAGRNTSLKAFEDDVVRRMGEERVHFVLNCMVRGCPRLPRTAFRAATMDASLASAAREFCSSPYQVRPDPAARTVRVSQIFDFFGGDFVPAKAPTVIAYINRWREAPIPADWTLRFFDYDWSINRQPAAGRAAG</sequence>
<dbReference type="PANTHER" id="PTHR46361">
    <property type="entry name" value="ELECTRON CARRIER/ PROTEIN DISULFIDE OXIDOREDUCTASE"/>
    <property type="match status" value="1"/>
</dbReference>
<evidence type="ECO:0000259" key="2">
    <source>
        <dbReference type="Pfam" id="PF04784"/>
    </source>
</evidence>
<keyword evidence="1" id="KW-0732">Signal</keyword>
<dbReference type="InterPro" id="IPR006869">
    <property type="entry name" value="DUF547"/>
</dbReference>
<feature type="signal peptide" evidence="1">
    <location>
        <begin position="1"/>
        <end position="30"/>
    </location>
</feature>
<evidence type="ECO:0000256" key="1">
    <source>
        <dbReference type="SAM" id="SignalP"/>
    </source>
</evidence>
<evidence type="ECO:0000313" key="4">
    <source>
        <dbReference type="Proteomes" id="UP001196068"/>
    </source>
</evidence>
<reference evidence="3" key="1">
    <citation type="submission" date="2020-01" db="EMBL/GenBank/DDBJ databases">
        <authorList>
            <person name="Rat A."/>
        </authorList>
    </citation>
    <scope>NUCLEOTIDE SEQUENCE</scope>
    <source>
        <strain evidence="3">LMG 28251</strain>
    </source>
</reference>
<feature type="domain" description="DUF547" evidence="2">
    <location>
        <begin position="82"/>
        <end position="182"/>
    </location>
</feature>
<protein>
    <submittedName>
        <fullName evidence="3">DUF547 domain-containing protein</fullName>
    </submittedName>
</protein>
<dbReference type="RefSeq" id="WP_211875688.1">
    <property type="nucleotide sequence ID" value="NZ_JAAEDH010000022.1"/>
</dbReference>
<accession>A0AAF1KNZ2</accession>
<organism evidence="3 4">
    <name type="scientific">Plastoroseomonas arctica</name>
    <dbReference type="NCBI Taxonomy" id="1509237"/>
    <lineage>
        <taxon>Bacteria</taxon>
        <taxon>Pseudomonadati</taxon>
        <taxon>Pseudomonadota</taxon>
        <taxon>Alphaproteobacteria</taxon>
        <taxon>Acetobacterales</taxon>
        <taxon>Acetobacteraceae</taxon>
        <taxon>Plastoroseomonas</taxon>
    </lineage>
</organism>
<dbReference type="PANTHER" id="PTHR46361:SF3">
    <property type="entry name" value="ELECTRON CARRIER_ PROTEIN DISULFIDE OXIDOREDUCTASE"/>
    <property type="match status" value="1"/>
</dbReference>
<dbReference type="Proteomes" id="UP001196068">
    <property type="component" value="Unassembled WGS sequence"/>
</dbReference>
<comment type="caution">
    <text evidence="3">The sequence shown here is derived from an EMBL/GenBank/DDBJ whole genome shotgun (WGS) entry which is preliminary data.</text>
</comment>
<feature type="chain" id="PRO_5042039704" evidence="1">
    <location>
        <begin position="31"/>
        <end position="257"/>
    </location>
</feature>
<proteinExistence type="predicted"/>
<gene>
    <name evidence="3" type="ORF">GXW79_17195</name>
</gene>
<evidence type="ECO:0000313" key="3">
    <source>
        <dbReference type="EMBL" id="MBR0656819.1"/>
    </source>
</evidence>
<name>A0AAF1KNZ2_9PROT</name>
<dbReference type="EMBL" id="JAAEDH010000022">
    <property type="protein sequence ID" value="MBR0656819.1"/>
    <property type="molecule type" value="Genomic_DNA"/>
</dbReference>
<keyword evidence="4" id="KW-1185">Reference proteome</keyword>
<dbReference type="AlphaFoldDB" id="A0AAF1KNZ2"/>
<reference evidence="3" key="2">
    <citation type="journal article" date="2021" name="Syst. Appl. Microbiol.">
        <title>Roseomonas hellenica sp. nov., isolated from roots of wild-growing Alkanna tinctoria.</title>
        <authorList>
            <person name="Rat A."/>
            <person name="Naranjo H.D."/>
            <person name="Lebbe L."/>
            <person name="Cnockaert M."/>
            <person name="Krigas N."/>
            <person name="Grigoriadou K."/>
            <person name="Maloupa E."/>
            <person name="Willems A."/>
        </authorList>
    </citation>
    <scope>NUCLEOTIDE SEQUENCE</scope>
    <source>
        <strain evidence="3">LMG 28251</strain>
    </source>
</reference>